<comment type="caution">
    <text evidence="1">The sequence shown here is derived from an EMBL/GenBank/DDBJ whole genome shotgun (WGS) entry which is preliminary data.</text>
</comment>
<reference evidence="1" key="1">
    <citation type="journal article" date="2021" name="PeerJ">
        <title>Extensive microbial diversity within the chicken gut microbiome revealed by metagenomics and culture.</title>
        <authorList>
            <person name="Gilroy R."/>
            <person name="Ravi A."/>
            <person name="Getino M."/>
            <person name="Pursley I."/>
            <person name="Horton D.L."/>
            <person name="Alikhan N.F."/>
            <person name="Baker D."/>
            <person name="Gharbi K."/>
            <person name="Hall N."/>
            <person name="Watson M."/>
            <person name="Adriaenssens E.M."/>
            <person name="Foster-Nyarko E."/>
            <person name="Jarju S."/>
            <person name="Secka A."/>
            <person name="Antonio M."/>
            <person name="Oren A."/>
            <person name="Chaudhuri R.R."/>
            <person name="La Ragione R."/>
            <person name="Hildebrand F."/>
            <person name="Pallen M.J."/>
        </authorList>
    </citation>
    <scope>NUCLEOTIDE SEQUENCE</scope>
    <source>
        <strain evidence="1">B3-3758</strain>
    </source>
</reference>
<proteinExistence type="predicted"/>
<dbReference type="Proteomes" id="UP000824236">
    <property type="component" value="Unassembled WGS sequence"/>
</dbReference>
<dbReference type="EMBL" id="JAHLFO010000126">
    <property type="protein sequence ID" value="MBU3814690.1"/>
    <property type="molecule type" value="Genomic_DNA"/>
</dbReference>
<name>A0A9E2KIB4_9BACE</name>
<reference evidence="1" key="2">
    <citation type="submission" date="2021-04" db="EMBL/GenBank/DDBJ databases">
        <authorList>
            <person name="Gilroy R."/>
        </authorList>
    </citation>
    <scope>NUCLEOTIDE SEQUENCE</scope>
    <source>
        <strain evidence="1">B3-3758</strain>
    </source>
</reference>
<dbReference type="PROSITE" id="PS51257">
    <property type="entry name" value="PROKAR_LIPOPROTEIN"/>
    <property type="match status" value="1"/>
</dbReference>
<evidence type="ECO:0008006" key="3">
    <source>
        <dbReference type="Google" id="ProtNLM"/>
    </source>
</evidence>
<dbReference type="AlphaFoldDB" id="A0A9E2KIB4"/>
<organism evidence="1 2">
    <name type="scientific">Candidatus Bacteroides intestinipullorum</name>
    <dbReference type="NCBI Taxonomy" id="2838471"/>
    <lineage>
        <taxon>Bacteria</taxon>
        <taxon>Pseudomonadati</taxon>
        <taxon>Bacteroidota</taxon>
        <taxon>Bacteroidia</taxon>
        <taxon>Bacteroidales</taxon>
        <taxon>Bacteroidaceae</taxon>
        <taxon>Bacteroides</taxon>
    </lineage>
</organism>
<evidence type="ECO:0000313" key="1">
    <source>
        <dbReference type="EMBL" id="MBU3814690.1"/>
    </source>
</evidence>
<protein>
    <recommendedName>
        <fullName evidence="3">Lipoprotein</fullName>
    </recommendedName>
</protein>
<evidence type="ECO:0000313" key="2">
    <source>
        <dbReference type="Proteomes" id="UP000824236"/>
    </source>
</evidence>
<gene>
    <name evidence="1" type="ORF">H9791_09345</name>
</gene>
<sequence>MKTNYILYAFAFFLVTLSACQPLDNREEMTGNISVEDIQATVRVEQINGKNVNKVFFECSSPISCQWSNGVETHATSSGEMLMFLTGEQTVTLTGLCGDGSVITKDFPVTVDELYYEVAPEYAMFCGSGEKTWTWQETETMGNGSATSGGPDWWTLNAEDMAEQCAGKNLDADGKGAYMTFVLNGMKMIKTSADGKKTEGTFMFSMQETTEPVGIGLLNLNGTNILCGHDFNDPGFAAWSEYTIISLSEDKMVLGVKEHAPNKNYWYYVFVPKE</sequence>
<accession>A0A9E2KIB4</accession>